<dbReference type="CDD" id="cd20170">
    <property type="entry name" value="Peptidase_M90-like"/>
    <property type="match status" value="1"/>
</dbReference>
<feature type="transmembrane region" description="Helical" evidence="1">
    <location>
        <begin position="14"/>
        <end position="34"/>
    </location>
</feature>
<dbReference type="PANTHER" id="PTHR30164:SF2">
    <property type="entry name" value="PROTEIN MTFA"/>
    <property type="match status" value="1"/>
</dbReference>
<dbReference type="InterPro" id="IPR024079">
    <property type="entry name" value="MetalloPept_cat_dom_sf"/>
</dbReference>
<proteinExistence type="predicted"/>
<dbReference type="AlphaFoldDB" id="A0A5C6Z0F5"/>
<dbReference type="Proteomes" id="UP000321497">
    <property type="component" value="Unassembled WGS sequence"/>
</dbReference>
<dbReference type="RefSeq" id="WP_111844489.1">
    <property type="nucleotide sequence ID" value="NZ_UEGI01000007.1"/>
</dbReference>
<keyword evidence="1" id="KW-0472">Membrane</keyword>
<keyword evidence="1" id="KW-0812">Transmembrane</keyword>
<accession>A0A5C6Z0F5</accession>
<comment type="caution">
    <text evidence="2">The sequence shown here is derived from an EMBL/GenBank/DDBJ whole genome shotgun (WGS) entry which is preliminary data.</text>
</comment>
<dbReference type="SUPFAM" id="SSF55486">
    <property type="entry name" value="Metalloproteases ('zincins'), catalytic domain"/>
    <property type="match status" value="1"/>
</dbReference>
<dbReference type="GO" id="GO:0008237">
    <property type="term" value="F:metallopeptidase activity"/>
    <property type="evidence" value="ECO:0007669"/>
    <property type="project" value="InterPro"/>
</dbReference>
<name>A0A5C6Z0F5_9FLAO</name>
<keyword evidence="3" id="KW-1185">Reference proteome</keyword>
<keyword evidence="1" id="KW-1133">Transmembrane helix</keyword>
<dbReference type="EMBL" id="VORT01000005">
    <property type="protein sequence ID" value="TXD73122.1"/>
    <property type="molecule type" value="Genomic_DNA"/>
</dbReference>
<dbReference type="PANTHER" id="PTHR30164">
    <property type="entry name" value="MTFA PEPTIDASE"/>
    <property type="match status" value="1"/>
</dbReference>
<dbReference type="Gene3D" id="3.40.390.10">
    <property type="entry name" value="Collagenase (Catalytic Domain)"/>
    <property type="match status" value="1"/>
</dbReference>
<dbReference type="GO" id="GO:0005829">
    <property type="term" value="C:cytosol"/>
    <property type="evidence" value="ECO:0007669"/>
    <property type="project" value="TreeGrafter"/>
</dbReference>
<dbReference type="Gene3D" id="1.10.472.150">
    <property type="entry name" value="Glucose-regulated metallo-peptidase M90, N-terminal domain"/>
    <property type="match status" value="1"/>
</dbReference>
<dbReference type="InterPro" id="IPR042252">
    <property type="entry name" value="MtfA_N"/>
</dbReference>
<dbReference type="GO" id="GO:0004177">
    <property type="term" value="F:aminopeptidase activity"/>
    <property type="evidence" value="ECO:0007669"/>
    <property type="project" value="TreeGrafter"/>
</dbReference>
<dbReference type="OrthoDB" id="9786424at2"/>
<organism evidence="2 3">
    <name type="scientific">Aequorivita antarctica</name>
    <dbReference type="NCBI Taxonomy" id="153266"/>
    <lineage>
        <taxon>Bacteria</taxon>
        <taxon>Pseudomonadati</taxon>
        <taxon>Bacteroidota</taxon>
        <taxon>Flavobacteriia</taxon>
        <taxon>Flavobacteriales</taxon>
        <taxon>Flavobacteriaceae</taxon>
        <taxon>Aequorivita</taxon>
    </lineage>
</organism>
<evidence type="ECO:0000313" key="2">
    <source>
        <dbReference type="EMBL" id="TXD73122.1"/>
    </source>
</evidence>
<dbReference type="Pfam" id="PF06167">
    <property type="entry name" value="Peptidase_M90"/>
    <property type="match status" value="1"/>
</dbReference>
<gene>
    <name evidence="2" type="ORF">ESU54_08260</name>
</gene>
<reference evidence="2 3" key="1">
    <citation type="submission" date="2019-08" db="EMBL/GenBank/DDBJ databases">
        <title>Genome of Aequorivita antarctica SW49 (type strain).</title>
        <authorList>
            <person name="Bowman J.P."/>
        </authorList>
    </citation>
    <scope>NUCLEOTIDE SEQUENCE [LARGE SCALE GENOMIC DNA]</scope>
    <source>
        <strain evidence="2 3">SW49</strain>
    </source>
</reference>
<protein>
    <submittedName>
        <fullName evidence="2">Zinc-dependent peptidase</fullName>
    </submittedName>
</protein>
<evidence type="ECO:0000313" key="3">
    <source>
        <dbReference type="Proteomes" id="UP000321497"/>
    </source>
</evidence>
<sequence length="276" mass="33270">MYLTLISEPYAPWLAPYAYGIVLLGFSFFLFRVFENWYASIYDRPLYRHYFVYKKLTASQEVILQNQFVFYSKLSKKHKKQFEHRMVKFISEKKFIGRTDLVITEQMEVLITATACMLSFGRKNYLYPLIDFILVYPSEFYSTVNQNFHKGEFNPKERALVLSWKDFEEGFQINNDNFNLGIHEFMHAMQLESMSSRDLDSIRFSKQFQNILKQLTKQEVKDQLDKTKFFRSYAFTNQYEFMAVLAEYFFESPKDFEAIFPKLYNYTKKLLNFNFE</sequence>
<evidence type="ECO:0000256" key="1">
    <source>
        <dbReference type="SAM" id="Phobius"/>
    </source>
</evidence>
<dbReference type="InterPro" id="IPR010384">
    <property type="entry name" value="MtfA_fam"/>
</dbReference>